<evidence type="ECO:0000313" key="3">
    <source>
        <dbReference type="Proteomes" id="UP000031666"/>
    </source>
</evidence>
<dbReference type="EMBL" id="BBSC01000010">
    <property type="protein sequence ID" value="GAM77714.1"/>
    <property type="molecule type" value="Genomic_DNA"/>
</dbReference>
<gene>
    <name evidence="2" type="ORF">JCM19241_4378</name>
</gene>
<dbReference type="Proteomes" id="UP000031666">
    <property type="component" value="Unassembled WGS sequence"/>
</dbReference>
<dbReference type="PROSITE" id="PS51257">
    <property type="entry name" value="PROKAR_LIPOPROTEIN"/>
    <property type="match status" value="1"/>
</dbReference>
<reference evidence="2 3" key="1">
    <citation type="submission" date="2015-01" db="EMBL/GenBank/DDBJ databases">
        <title>Vibrio sp. C94 JCM 19241 whole genome shotgun sequence.</title>
        <authorList>
            <person name="Sawabe T."/>
            <person name="Meirelles P."/>
            <person name="Feng G."/>
            <person name="Sayaka M."/>
            <person name="Hattori M."/>
            <person name="Ohkuma M."/>
        </authorList>
    </citation>
    <scope>NUCLEOTIDE SEQUENCE [LARGE SCALE GENOMIC DNA]</scope>
    <source>
        <strain evidence="3">JCM 19241</strain>
    </source>
</reference>
<feature type="chain" id="PRO_5002137872" description="Lipoprotein" evidence="1">
    <location>
        <begin position="20"/>
        <end position="111"/>
    </location>
</feature>
<proteinExistence type="predicted"/>
<name>A0A0B8QU67_9VIBR</name>
<evidence type="ECO:0000256" key="1">
    <source>
        <dbReference type="SAM" id="SignalP"/>
    </source>
</evidence>
<dbReference type="AlphaFoldDB" id="A0A0B8QU67"/>
<evidence type="ECO:0000313" key="2">
    <source>
        <dbReference type="EMBL" id="GAM77714.1"/>
    </source>
</evidence>
<keyword evidence="1" id="KW-0732">Signal</keyword>
<comment type="caution">
    <text evidence="2">The sequence shown here is derived from an EMBL/GenBank/DDBJ whole genome shotgun (WGS) entry which is preliminary data.</text>
</comment>
<reference evidence="2 3" key="2">
    <citation type="submission" date="2015-01" db="EMBL/GenBank/DDBJ databases">
        <authorList>
            <consortium name="NBRP consortium"/>
            <person name="Sawabe T."/>
            <person name="Meirelles P."/>
            <person name="Feng G."/>
            <person name="Sayaka M."/>
            <person name="Hattori M."/>
            <person name="Ohkuma M."/>
        </authorList>
    </citation>
    <scope>NUCLEOTIDE SEQUENCE [LARGE SCALE GENOMIC DNA]</scope>
    <source>
        <strain evidence="3">JCM 19241</strain>
    </source>
</reference>
<dbReference type="STRING" id="1481914.JCM19241_4378"/>
<sequence>MKKSAILLAFMALTGCTHNQSKALNVNTSSVNVYPQYMTNLQLCDTLYYNRATNQTKAAIGSEFNRRKLSKSWCQRETNKFYLTKTVHWITKKIENDKTQEEPVAVQPIAK</sequence>
<evidence type="ECO:0008006" key="4">
    <source>
        <dbReference type="Google" id="ProtNLM"/>
    </source>
</evidence>
<organism evidence="2 3">
    <name type="scientific">Vibrio ishigakensis</name>
    <dbReference type="NCBI Taxonomy" id="1481914"/>
    <lineage>
        <taxon>Bacteria</taxon>
        <taxon>Pseudomonadati</taxon>
        <taxon>Pseudomonadota</taxon>
        <taxon>Gammaproteobacteria</taxon>
        <taxon>Vibrionales</taxon>
        <taxon>Vibrionaceae</taxon>
        <taxon>Vibrio</taxon>
    </lineage>
</organism>
<feature type="signal peptide" evidence="1">
    <location>
        <begin position="1"/>
        <end position="19"/>
    </location>
</feature>
<accession>A0A0B8QU67</accession>
<protein>
    <recommendedName>
        <fullName evidence="4">Lipoprotein</fullName>
    </recommendedName>
</protein>